<feature type="domain" description="EF-hand" evidence="2">
    <location>
        <begin position="1"/>
        <end position="24"/>
    </location>
</feature>
<feature type="domain" description="EF-hand" evidence="2">
    <location>
        <begin position="37"/>
        <end position="65"/>
    </location>
</feature>
<dbReference type="InterPro" id="IPR029033">
    <property type="entry name" value="His_PPase_superfam"/>
</dbReference>
<organism evidence="3">
    <name type="scientific">Haptolina ericina</name>
    <dbReference type="NCBI Taxonomy" id="156174"/>
    <lineage>
        <taxon>Eukaryota</taxon>
        <taxon>Haptista</taxon>
        <taxon>Haptophyta</taxon>
        <taxon>Prymnesiophyceae</taxon>
        <taxon>Prymnesiales</taxon>
        <taxon>Prymnesiaceae</taxon>
        <taxon>Haptolina</taxon>
    </lineage>
</organism>
<dbReference type="SMART" id="SM00054">
    <property type="entry name" value="EFh"/>
    <property type="match status" value="3"/>
</dbReference>
<sequence length="414" mass="45457">MDADRSGFVDLLELKSLVEDASHNVEHVGHYKWASPKALQDLDANGDGRIGIDEWVSHVLVLEEETSDGDFAAAVDEWMKAVNTSRRTTLLRLVFSKMDADQSGVVEMSEFVHIAEEGEYDEVLPQMLNIIDTQYGNADGVLSVDEWVAAMATFHADNTEDELLAQCNQMLATLQKNQRKGWRRLFIKKDAANLVMAARASGLTHIVFVRHANCDSLEPHVDVSSPEGTKFADQKRRLTNRGQAQCVAANAAWFGSCPTRATFVSSPAVRSRESATHMRNPQESKPAEVLTIESLHYSGQSKICEEYFAQRGHGPLRDFLELDGAETAFGQYAQQVCAELAIKFRLSSAMHENGTYLAVFGHGVFLNAVAYAVATAAGCAESELEALLDMDPGEAEGVLVPLYGGGVRRMFVPL</sequence>
<dbReference type="InterPro" id="IPR011992">
    <property type="entry name" value="EF-hand-dom_pair"/>
</dbReference>
<dbReference type="AlphaFoldDB" id="A0A7S3C2E8"/>
<dbReference type="InterPro" id="IPR018247">
    <property type="entry name" value="EF_Hand_1_Ca_BS"/>
</dbReference>
<dbReference type="PROSITE" id="PS00018">
    <property type="entry name" value="EF_HAND_1"/>
    <property type="match status" value="3"/>
</dbReference>
<dbReference type="InterPro" id="IPR002048">
    <property type="entry name" value="EF_hand_dom"/>
</dbReference>
<dbReference type="Gene3D" id="1.10.238.10">
    <property type="entry name" value="EF-hand"/>
    <property type="match status" value="2"/>
</dbReference>
<reference evidence="3" key="1">
    <citation type="submission" date="2021-01" db="EMBL/GenBank/DDBJ databases">
        <authorList>
            <person name="Corre E."/>
            <person name="Pelletier E."/>
            <person name="Niang G."/>
            <person name="Scheremetjew M."/>
            <person name="Finn R."/>
            <person name="Kale V."/>
            <person name="Holt S."/>
            <person name="Cochrane G."/>
            <person name="Meng A."/>
            <person name="Brown T."/>
            <person name="Cohen L."/>
        </authorList>
    </citation>
    <scope>NUCLEOTIDE SEQUENCE</scope>
    <source>
        <strain evidence="3">CCMP281</strain>
    </source>
</reference>
<dbReference type="SUPFAM" id="SSF47473">
    <property type="entry name" value="EF-hand"/>
    <property type="match status" value="1"/>
</dbReference>
<gene>
    <name evidence="3" type="ORF">HERI1096_LOCUS39363</name>
</gene>
<proteinExistence type="predicted"/>
<dbReference type="Pfam" id="PF13202">
    <property type="entry name" value="EF-hand_5"/>
    <property type="match status" value="3"/>
</dbReference>
<dbReference type="PROSITE" id="PS50222">
    <property type="entry name" value="EF_HAND_2"/>
    <property type="match status" value="3"/>
</dbReference>
<protein>
    <recommendedName>
        <fullName evidence="2">EF-hand domain-containing protein</fullName>
    </recommendedName>
</protein>
<name>A0A7S3C2E8_9EUKA</name>
<accession>A0A7S3C2E8</accession>
<feature type="domain" description="EF-hand" evidence="2">
    <location>
        <begin position="86"/>
        <end position="121"/>
    </location>
</feature>
<evidence type="ECO:0000259" key="2">
    <source>
        <dbReference type="PROSITE" id="PS50222"/>
    </source>
</evidence>
<dbReference type="GO" id="GO:0005509">
    <property type="term" value="F:calcium ion binding"/>
    <property type="evidence" value="ECO:0007669"/>
    <property type="project" value="InterPro"/>
</dbReference>
<evidence type="ECO:0000313" key="3">
    <source>
        <dbReference type="EMBL" id="CAE0152221.1"/>
    </source>
</evidence>
<dbReference type="SUPFAM" id="SSF53254">
    <property type="entry name" value="Phosphoglycerate mutase-like"/>
    <property type="match status" value="1"/>
</dbReference>
<dbReference type="EMBL" id="HBHX01071184">
    <property type="protein sequence ID" value="CAE0152221.1"/>
    <property type="molecule type" value="Transcribed_RNA"/>
</dbReference>
<dbReference type="Gene3D" id="3.40.50.1240">
    <property type="entry name" value="Phosphoglycerate mutase-like"/>
    <property type="match status" value="1"/>
</dbReference>
<keyword evidence="1" id="KW-0106">Calcium</keyword>
<evidence type="ECO:0000256" key="1">
    <source>
        <dbReference type="ARBA" id="ARBA00022837"/>
    </source>
</evidence>